<dbReference type="FunFam" id="3.40.50.300:FF:000025">
    <property type="entry name" value="ATP-dependent Clp protease subunit"/>
    <property type="match status" value="1"/>
</dbReference>
<evidence type="ECO:0000313" key="9">
    <source>
        <dbReference type="EMBL" id="GGI90470.1"/>
    </source>
</evidence>
<reference evidence="9 10" key="1">
    <citation type="journal article" date="2014" name="Int. J. Syst. Evol. Microbiol.">
        <title>Complete genome sequence of Corynebacterium casei LMG S-19264T (=DSM 44701T), isolated from a smear-ripened cheese.</title>
        <authorList>
            <consortium name="US DOE Joint Genome Institute (JGI-PGF)"/>
            <person name="Walter F."/>
            <person name="Albersmeier A."/>
            <person name="Kalinowski J."/>
            <person name="Ruckert C."/>
        </authorList>
    </citation>
    <scope>NUCLEOTIDE SEQUENCE [LARGE SCALE GENOMIC DNA]</scope>
    <source>
        <strain evidence="9 10">CGMCC 4.7206</strain>
    </source>
</reference>
<evidence type="ECO:0000256" key="1">
    <source>
        <dbReference type="ARBA" id="ARBA00022737"/>
    </source>
</evidence>
<dbReference type="GO" id="GO:0006508">
    <property type="term" value="P:proteolysis"/>
    <property type="evidence" value="ECO:0007669"/>
    <property type="project" value="UniProtKB-KW"/>
</dbReference>
<evidence type="ECO:0000313" key="8">
    <source>
        <dbReference type="EMBL" id="GAA0530012.1"/>
    </source>
</evidence>
<dbReference type="InterPro" id="IPR041546">
    <property type="entry name" value="ClpA/ClpB_AAA_lid"/>
</dbReference>
<keyword evidence="4" id="KW-0143">Chaperone</keyword>
<proteinExistence type="predicted"/>
<feature type="region of interest" description="Disordered" evidence="5">
    <location>
        <begin position="826"/>
        <end position="846"/>
    </location>
</feature>
<dbReference type="GO" id="GO:0016887">
    <property type="term" value="F:ATP hydrolysis activity"/>
    <property type="evidence" value="ECO:0007669"/>
    <property type="project" value="InterPro"/>
</dbReference>
<dbReference type="SUPFAM" id="SSF52540">
    <property type="entry name" value="P-loop containing nucleoside triphosphate hydrolases"/>
    <property type="match status" value="2"/>
</dbReference>
<dbReference type="SUPFAM" id="SSF81923">
    <property type="entry name" value="Double Clp-N motif"/>
    <property type="match status" value="1"/>
</dbReference>
<accession>A0A917JWI0</accession>
<reference evidence="9" key="3">
    <citation type="submission" date="2020-09" db="EMBL/GenBank/DDBJ databases">
        <authorList>
            <person name="Sun Q."/>
            <person name="Zhou Y."/>
        </authorList>
    </citation>
    <scope>NUCLEOTIDE SEQUENCE</scope>
    <source>
        <strain evidence="9">CGMCC 4.7206</strain>
    </source>
</reference>
<dbReference type="Gene3D" id="1.10.8.60">
    <property type="match status" value="2"/>
</dbReference>
<dbReference type="AlphaFoldDB" id="A0A917JWI0"/>
<dbReference type="Pfam" id="PF02861">
    <property type="entry name" value="Clp_N"/>
    <property type="match status" value="1"/>
</dbReference>
<name>A0A917JWI0_9PSEU</name>
<dbReference type="GO" id="GO:0008233">
    <property type="term" value="F:peptidase activity"/>
    <property type="evidence" value="ECO:0007669"/>
    <property type="project" value="UniProtKB-KW"/>
</dbReference>
<dbReference type="InterPro" id="IPR003593">
    <property type="entry name" value="AAA+_ATPase"/>
</dbReference>
<dbReference type="InterPro" id="IPR019489">
    <property type="entry name" value="Clp_ATPase_C"/>
</dbReference>
<feature type="domain" description="Clp ATPase C-terminal" evidence="7">
    <location>
        <begin position="728"/>
        <end position="817"/>
    </location>
</feature>
<dbReference type="Gene3D" id="3.40.50.300">
    <property type="entry name" value="P-loop containing nucleotide triphosphate hydrolases"/>
    <property type="match status" value="2"/>
</dbReference>
<evidence type="ECO:0000259" key="6">
    <source>
        <dbReference type="SMART" id="SM00382"/>
    </source>
</evidence>
<organism evidence="9 10">
    <name type="scientific">Saccharopolyspora thermophila</name>
    <dbReference type="NCBI Taxonomy" id="89367"/>
    <lineage>
        <taxon>Bacteria</taxon>
        <taxon>Bacillati</taxon>
        <taxon>Actinomycetota</taxon>
        <taxon>Actinomycetes</taxon>
        <taxon>Pseudonocardiales</taxon>
        <taxon>Pseudonocardiaceae</taxon>
        <taxon>Saccharopolyspora</taxon>
    </lineage>
</organism>
<dbReference type="EMBL" id="BAAAHC010000013">
    <property type="protein sequence ID" value="GAA0530012.1"/>
    <property type="molecule type" value="Genomic_DNA"/>
</dbReference>
<dbReference type="Pfam" id="PF00004">
    <property type="entry name" value="AAA"/>
    <property type="match status" value="1"/>
</dbReference>
<keyword evidence="3 8" id="KW-0067">ATP-binding</keyword>
<evidence type="ECO:0000256" key="3">
    <source>
        <dbReference type="ARBA" id="ARBA00022840"/>
    </source>
</evidence>
<evidence type="ECO:0000313" key="11">
    <source>
        <dbReference type="Proteomes" id="UP001500220"/>
    </source>
</evidence>
<dbReference type="Pfam" id="PF07724">
    <property type="entry name" value="AAA_2"/>
    <property type="match status" value="1"/>
</dbReference>
<dbReference type="PRINTS" id="PR00300">
    <property type="entry name" value="CLPPROTEASEA"/>
</dbReference>
<evidence type="ECO:0000313" key="10">
    <source>
        <dbReference type="Proteomes" id="UP000597989"/>
    </source>
</evidence>
<protein>
    <submittedName>
        <fullName evidence="8">ATP-dependent Clp protease ATP-binding subunit</fullName>
    </submittedName>
    <submittedName>
        <fullName evidence="9">Chaperone protein ClpB</fullName>
    </submittedName>
</protein>
<evidence type="ECO:0000256" key="4">
    <source>
        <dbReference type="ARBA" id="ARBA00023186"/>
    </source>
</evidence>
<dbReference type="CDD" id="cd00009">
    <property type="entry name" value="AAA"/>
    <property type="match status" value="1"/>
</dbReference>
<feature type="domain" description="AAA+ ATPase" evidence="6">
    <location>
        <begin position="561"/>
        <end position="729"/>
    </location>
</feature>
<dbReference type="Pfam" id="PF17871">
    <property type="entry name" value="AAA_lid_9"/>
    <property type="match status" value="1"/>
</dbReference>
<keyword evidence="11" id="KW-1185">Reference proteome</keyword>
<dbReference type="EMBL" id="BMMT01000009">
    <property type="protein sequence ID" value="GGI90470.1"/>
    <property type="molecule type" value="Genomic_DNA"/>
</dbReference>
<dbReference type="CDD" id="cd19499">
    <property type="entry name" value="RecA-like_ClpB_Hsp104-like"/>
    <property type="match status" value="1"/>
</dbReference>
<gene>
    <name evidence="8" type="ORF">GCM10009545_35600</name>
    <name evidence="9" type="ORF">GCM10011581_29480</name>
</gene>
<dbReference type="GO" id="GO:0034605">
    <property type="term" value="P:cellular response to heat"/>
    <property type="evidence" value="ECO:0007669"/>
    <property type="project" value="TreeGrafter"/>
</dbReference>
<dbReference type="SMART" id="SM01086">
    <property type="entry name" value="ClpB_D2-small"/>
    <property type="match status" value="1"/>
</dbReference>
<dbReference type="InterPro" id="IPR036628">
    <property type="entry name" value="Clp_N_dom_sf"/>
</dbReference>
<dbReference type="InterPro" id="IPR004176">
    <property type="entry name" value="Clp_R_N"/>
</dbReference>
<dbReference type="InterPro" id="IPR050130">
    <property type="entry name" value="ClpA_ClpB"/>
</dbReference>
<comment type="caution">
    <text evidence="9">The sequence shown here is derived from an EMBL/GenBank/DDBJ whole genome shotgun (WGS) entry which is preliminary data.</text>
</comment>
<dbReference type="SMART" id="SM00382">
    <property type="entry name" value="AAA"/>
    <property type="match status" value="2"/>
</dbReference>
<dbReference type="Proteomes" id="UP001500220">
    <property type="component" value="Unassembled WGS sequence"/>
</dbReference>
<dbReference type="InterPro" id="IPR003959">
    <property type="entry name" value="ATPase_AAA_core"/>
</dbReference>
<dbReference type="RefSeq" id="WP_268240345.1">
    <property type="nucleotide sequence ID" value="NZ_BAAAHC010000013.1"/>
</dbReference>
<keyword evidence="1" id="KW-0677">Repeat</keyword>
<dbReference type="PANTHER" id="PTHR11638:SF18">
    <property type="entry name" value="HEAT SHOCK PROTEIN 104"/>
    <property type="match status" value="1"/>
</dbReference>
<dbReference type="Proteomes" id="UP000597989">
    <property type="component" value="Unassembled WGS sequence"/>
</dbReference>
<dbReference type="InterPro" id="IPR001270">
    <property type="entry name" value="ClpA/B"/>
</dbReference>
<reference evidence="8" key="4">
    <citation type="submission" date="2023-12" db="EMBL/GenBank/DDBJ databases">
        <authorList>
            <person name="Sun Q."/>
            <person name="Inoue M."/>
        </authorList>
    </citation>
    <scope>NUCLEOTIDE SEQUENCE</scope>
    <source>
        <strain evidence="8">JCM 10664</strain>
    </source>
</reference>
<dbReference type="PANTHER" id="PTHR11638">
    <property type="entry name" value="ATP-DEPENDENT CLP PROTEASE"/>
    <property type="match status" value="1"/>
</dbReference>
<dbReference type="Gene3D" id="1.10.1780.10">
    <property type="entry name" value="Clp, N-terminal domain"/>
    <property type="match status" value="1"/>
</dbReference>
<evidence type="ECO:0000256" key="2">
    <source>
        <dbReference type="ARBA" id="ARBA00022741"/>
    </source>
</evidence>
<dbReference type="GO" id="GO:0005524">
    <property type="term" value="F:ATP binding"/>
    <property type="evidence" value="ECO:0007669"/>
    <property type="project" value="UniProtKB-KW"/>
</dbReference>
<dbReference type="GO" id="GO:0005737">
    <property type="term" value="C:cytoplasm"/>
    <property type="evidence" value="ECO:0007669"/>
    <property type="project" value="TreeGrafter"/>
</dbReference>
<evidence type="ECO:0000259" key="7">
    <source>
        <dbReference type="SMART" id="SM01086"/>
    </source>
</evidence>
<dbReference type="Pfam" id="PF10431">
    <property type="entry name" value="ClpB_D2-small"/>
    <property type="match status" value="1"/>
</dbReference>
<keyword evidence="8" id="KW-0645">Protease</keyword>
<keyword evidence="2" id="KW-0547">Nucleotide-binding</keyword>
<evidence type="ECO:0000256" key="5">
    <source>
        <dbReference type="SAM" id="MobiDB-lite"/>
    </source>
</evidence>
<dbReference type="FunFam" id="3.40.50.300:FF:000010">
    <property type="entry name" value="Chaperone clpB 1, putative"/>
    <property type="match status" value="1"/>
</dbReference>
<feature type="domain" description="AAA+ ATPase" evidence="6">
    <location>
        <begin position="274"/>
        <end position="419"/>
    </location>
</feature>
<dbReference type="InterPro" id="IPR027417">
    <property type="entry name" value="P-loop_NTPase"/>
</dbReference>
<sequence>MIELCRAGVHPGGAGRTGSVGAVAGIGAVPLVGTGGGGALVRDRVQAGPACVLCGGAPLVRGSAGDSSAAFDALFSEVFSKAAQDGASERLALGSLLDEQAHEVVSKAIRATVDWGSRELDSTHLLWAVTQVGATAELLRSSGVRVAELAEAVRSAVVAAQEPLAGARPVLSPAARRALLGAYQQALGEGADVVGARHVLLGLAADADSVAGRALARAIELGDGSGARSVLSVTPRLDEFGLDLTELARAGKLDPVVGRDAEIEQAIEVLGRRSKNNPVFVGDPGVGKTAIVEGLAQRIVDGAVPWSLADVRVVSLDLAGLVAGAKYRGEFEQRFRDVLAEIRAHREDVLVFIDEIHSIVGAGAGEGSMDAGTLLKPALARGEVRLLGATTVEEYRRYVEKDPALERRFAPIMVAEPSVAETVVVLRGLRERYQHHHRVRIDDSALSAAAELSQRYIVDRFLPDKAVDLLDQACSRVRLRRGGTVRDSAVFEPTVGADDVADVVSTRTGIPVSDVSAQDAQRLLDLEDQLRSRVVGQDAAVASVAEAVRRARAGLADPDRPIGSFLFLGPTGVGKTELARALAQALFGDAQRLVRLDMGEFQEKHTVSRLVGAPPGYVGYGEAGQLTDQVRRQPYSVVLLDEVEKAHPDVFNTLLQVLDAGRLTDAQGRLVDFRNVVVIMTSNIGADRILDAGADAGESALVVLEELRAFFRPEFINRIDDVVVFRPLTAEQLRRIARLLLERTAQQLSAKGIALVVSDAGVDWLVRRGYQPEFGARPLRRVISRELDNRLASMVLEGAVSAGDQVSVDVVGGELSWSVTPVWEPVSGGRHAAPPSPQPSAGPSAVERLKPIQRHSVFG</sequence>
<reference evidence="8 11" key="2">
    <citation type="journal article" date="2019" name="Int. J. Syst. Evol. Microbiol.">
        <title>The Global Catalogue of Microorganisms (GCM) 10K type strain sequencing project: providing services to taxonomists for standard genome sequencing and annotation.</title>
        <authorList>
            <consortium name="The Broad Institute Genomics Platform"/>
            <consortium name="The Broad Institute Genome Sequencing Center for Infectious Disease"/>
            <person name="Wu L."/>
            <person name="Ma J."/>
        </authorList>
    </citation>
    <scope>NUCLEOTIDE SEQUENCE [LARGE SCALE GENOMIC DNA]</scope>
    <source>
        <strain evidence="8 11">JCM 10664</strain>
    </source>
</reference>
<keyword evidence="8" id="KW-0378">Hydrolase</keyword>